<gene>
    <name evidence="1" type="ORF">KUTeg_009652</name>
</gene>
<comment type="caution">
    <text evidence="1">The sequence shown here is derived from an EMBL/GenBank/DDBJ whole genome shotgun (WGS) entry which is preliminary data.</text>
</comment>
<protein>
    <submittedName>
        <fullName evidence="1">Uncharacterized protein</fullName>
    </submittedName>
</protein>
<organism evidence="1 2">
    <name type="scientific">Tegillarca granosa</name>
    <name type="common">Malaysian cockle</name>
    <name type="synonym">Anadara granosa</name>
    <dbReference type="NCBI Taxonomy" id="220873"/>
    <lineage>
        <taxon>Eukaryota</taxon>
        <taxon>Metazoa</taxon>
        <taxon>Spiralia</taxon>
        <taxon>Lophotrochozoa</taxon>
        <taxon>Mollusca</taxon>
        <taxon>Bivalvia</taxon>
        <taxon>Autobranchia</taxon>
        <taxon>Pteriomorphia</taxon>
        <taxon>Arcoida</taxon>
        <taxon>Arcoidea</taxon>
        <taxon>Arcidae</taxon>
        <taxon>Tegillarca</taxon>
    </lineage>
</organism>
<evidence type="ECO:0000313" key="1">
    <source>
        <dbReference type="EMBL" id="KAJ8312279.1"/>
    </source>
</evidence>
<evidence type="ECO:0000313" key="2">
    <source>
        <dbReference type="Proteomes" id="UP001217089"/>
    </source>
</evidence>
<sequence>MAKLVTKKIGRQQQRYAFFKGDKSFSLVGPDFPRVTSLRIPETFQKCIAMISQVLIEVGPSHWYGVHVVHRCSYEITVYDNNEVISSQKHIHTKKTLAIYRIADNRSSLYLSNNKISISPSSFYLQVTIETTVAMAKDDVDGDLPDQDQAKEFYAKYEPKEARGRPTLYKDQGAFNKP</sequence>
<dbReference type="Proteomes" id="UP001217089">
    <property type="component" value="Unassembled WGS sequence"/>
</dbReference>
<keyword evidence="2" id="KW-1185">Reference proteome</keyword>
<reference evidence="1 2" key="1">
    <citation type="submission" date="2022-12" db="EMBL/GenBank/DDBJ databases">
        <title>Chromosome-level genome of Tegillarca granosa.</title>
        <authorList>
            <person name="Kim J."/>
        </authorList>
    </citation>
    <scope>NUCLEOTIDE SEQUENCE [LARGE SCALE GENOMIC DNA]</scope>
    <source>
        <strain evidence="1">Teg-2019</strain>
        <tissue evidence="1">Adductor muscle</tissue>
    </source>
</reference>
<proteinExistence type="predicted"/>
<dbReference type="EMBL" id="JARBDR010000440">
    <property type="protein sequence ID" value="KAJ8312279.1"/>
    <property type="molecule type" value="Genomic_DNA"/>
</dbReference>
<name>A0ABQ9F4H4_TEGGR</name>
<accession>A0ABQ9F4H4</accession>